<name>A0A0G4P3S5_PENC3</name>
<accession>A0A0G4P3S5</accession>
<dbReference type="Pfam" id="PF13193">
    <property type="entry name" value="AMP-binding_C"/>
    <property type="match status" value="1"/>
</dbReference>
<reference evidence="4 5" key="1">
    <citation type="journal article" date="2014" name="Nat. Commun.">
        <title>Multiple recent horizontal transfers of a large genomic region in cheese making fungi.</title>
        <authorList>
            <person name="Cheeseman K."/>
            <person name="Ropars J."/>
            <person name="Renault P."/>
            <person name="Dupont J."/>
            <person name="Gouzy J."/>
            <person name="Branca A."/>
            <person name="Abraham A.L."/>
            <person name="Ceppi M."/>
            <person name="Conseiller E."/>
            <person name="Debuchy R."/>
            <person name="Malagnac F."/>
            <person name="Goarin A."/>
            <person name="Silar P."/>
            <person name="Lacoste S."/>
            <person name="Sallet E."/>
            <person name="Bensimon A."/>
            <person name="Giraud T."/>
            <person name="Brygoo Y."/>
        </authorList>
    </citation>
    <scope>NUCLEOTIDE SEQUENCE [LARGE SCALE GENOMIC DNA]</scope>
    <source>
        <strain evidence="5">FM 013</strain>
    </source>
</reference>
<dbReference type="InterPro" id="IPR025110">
    <property type="entry name" value="AMP-bd_C"/>
</dbReference>
<evidence type="ECO:0000256" key="2">
    <source>
        <dbReference type="ARBA" id="ARBA00022598"/>
    </source>
</evidence>
<evidence type="ECO:0000313" key="4">
    <source>
        <dbReference type="EMBL" id="CRL20991.1"/>
    </source>
</evidence>
<evidence type="ECO:0000256" key="1">
    <source>
        <dbReference type="ARBA" id="ARBA00006432"/>
    </source>
</evidence>
<dbReference type="SUPFAM" id="SSF56801">
    <property type="entry name" value="Acetyl-CoA synthetase-like"/>
    <property type="match status" value="1"/>
</dbReference>
<comment type="similarity">
    <text evidence="1">Belongs to the ATP-dependent AMP-binding enzyme family.</text>
</comment>
<dbReference type="AlphaFoldDB" id="A0A0G4P3S5"/>
<protein>
    <submittedName>
        <fullName evidence="4">Str. FM013</fullName>
    </submittedName>
</protein>
<sequence length="134" mass="15253">MQEFHLEHKKYIIFFLHIHDVSDNCLTFSFPHPQRCLLVLAPAELEGPLLSHSSIPDVTLIGVPDINMARKGLPRAYVVVDQGRITPGAIKSFVKDNLASHKRLRGGVIFVSEIPRVRLARSFEGNCARWLRWK</sequence>
<feature type="domain" description="AMP-binding enzyme C-terminal" evidence="3">
    <location>
        <begin position="44"/>
        <end position="118"/>
    </location>
</feature>
<gene>
    <name evidence="4" type="ORF">PCAMFM013_S005g000155</name>
</gene>
<evidence type="ECO:0000259" key="3">
    <source>
        <dbReference type="Pfam" id="PF13193"/>
    </source>
</evidence>
<keyword evidence="2" id="KW-0436">Ligase</keyword>
<dbReference type="Gene3D" id="3.30.300.30">
    <property type="match status" value="1"/>
</dbReference>
<evidence type="ECO:0000313" key="5">
    <source>
        <dbReference type="Proteomes" id="UP000053732"/>
    </source>
</evidence>
<dbReference type="PANTHER" id="PTHR24096">
    <property type="entry name" value="LONG-CHAIN-FATTY-ACID--COA LIGASE"/>
    <property type="match status" value="1"/>
</dbReference>
<dbReference type="EMBL" id="HG793138">
    <property type="protein sequence ID" value="CRL20991.1"/>
    <property type="molecule type" value="Genomic_DNA"/>
</dbReference>
<dbReference type="GO" id="GO:0016405">
    <property type="term" value="F:CoA-ligase activity"/>
    <property type="evidence" value="ECO:0007669"/>
    <property type="project" value="TreeGrafter"/>
</dbReference>
<dbReference type="Proteomes" id="UP000053732">
    <property type="component" value="Unassembled WGS sequence"/>
</dbReference>
<proteinExistence type="inferred from homology"/>
<dbReference type="GO" id="GO:0019748">
    <property type="term" value="P:secondary metabolic process"/>
    <property type="evidence" value="ECO:0007669"/>
    <property type="project" value="TreeGrafter"/>
</dbReference>
<dbReference type="InterPro" id="IPR045851">
    <property type="entry name" value="AMP-bd_C_sf"/>
</dbReference>
<keyword evidence="5" id="KW-1185">Reference proteome</keyword>
<dbReference type="STRING" id="1429867.A0A0G4P3S5"/>
<dbReference type="PANTHER" id="PTHR24096:SF149">
    <property type="entry name" value="AMP-BINDING DOMAIN-CONTAINING PROTEIN-RELATED"/>
    <property type="match status" value="1"/>
</dbReference>
<organism evidence="4 5">
    <name type="scientific">Penicillium camemberti (strain FM 013)</name>
    <dbReference type="NCBI Taxonomy" id="1429867"/>
    <lineage>
        <taxon>Eukaryota</taxon>
        <taxon>Fungi</taxon>
        <taxon>Dikarya</taxon>
        <taxon>Ascomycota</taxon>
        <taxon>Pezizomycotina</taxon>
        <taxon>Eurotiomycetes</taxon>
        <taxon>Eurotiomycetidae</taxon>
        <taxon>Eurotiales</taxon>
        <taxon>Aspergillaceae</taxon>
        <taxon>Penicillium</taxon>
    </lineage>
</organism>